<reference evidence="2 3" key="1">
    <citation type="journal article" date="2018" name="Nat. Ecol. Evol.">
        <title>Pezizomycetes genomes reveal the molecular basis of ectomycorrhizal truffle lifestyle.</title>
        <authorList>
            <person name="Murat C."/>
            <person name="Payen T."/>
            <person name="Noel B."/>
            <person name="Kuo A."/>
            <person name="Morin E."/>
            <person name="Chen J."/>
            <person name="Kohler A."/>
            <person name="Krizsan K."/>
            <person name="Balestrini R."/>
            <person name="Da Silva C."/>
            <person name="Montanini B."/>
            <person name="Hainaut M."/>
            <person name="Levati E."/>
            <person name="Barry K.W."/>
            <person name="Belfiori B."/>
            <person name="Cichocki N."/>
            <person name="Clum A."/>
            <person name="Dockter R.B."/>
            <person name="Fauchery L."/>
            <person name="Guy J."/>
            <person name="Iotti M."/>
            <person name="Le Tacon F."/>
            <person name="Lindquist E.A."/>
            <person name="Lipzen A."/>
            <person name="Malagnac F."/>
            <person name="Mello A."/>
            <person name="Molinier V."/>
            <person name="Miyauchi S."/>
            <person name="Poulain J."/>
            <person name="Riccioni C."/>
            <person name="Rubini A."/>
            <person name="Sitrit Y."/>
            <person name="Splivallo R."/>
            <person name="Traeger S."/>
            <person name="Wang M."/>
            <person name="Zifcakova L."/>
            <person name="Wipf D."/>
            <person name="Zambonelli A."/>
            <person name="Paolocci F."/>
            <person name="Nowrousian M."/>
            <person name="Ottonello S."/>
            <person name="Baldrian P."/>
            <person name="Spatafora J.W."/>
            <person name="Henrissat B."/>
            <person name="Nagy L.G."/>
            <person name="Aury J.M."/>
            <person name="Wincker P."/>
            <person name="Grigoriev I.V."/>
            <person name="Bonfante P."/>
            <person name="Martin F.M."/>
        </authorList>
    </citation>
    <scope>NUCLEOTIDE SEQUENCE [LARGE SCALE GENOMIC DNA]</scope>
    <source>
        <strain evidence="2 3">120613-1</strain>
    </source>
</reference>
<sequence>MTFKLNPPNRAEHLGSLLRPEDLLKARTRFDKKEITPEQLKEIEDKAIIDAVNMQKEVGLKTISDGEYRRHMFFDGFFEHLEGFTYIEDPPRDIFKVCLINWKYVPDIAAFLAEDTKPAATTLCTGKIKHVKSGYLPQFNELKKLVKPEEVKNLKFTLAAPEWYHLRHGENAYDKSVYANSEEYFNDIAAAYRTELEILYDAGCRNVQIDDPLLAYFCAQPMLDGMEAVGEDPDALLDSYIRLYNNCLRDRETGLPELTVGLHLCRGNFRHSIHFSEGGYDHIAVKLFNETNVDVYYLEYDTERAGSFEPLKHVPKHKTVVLGLITSKFPDLEDLEELKQRVYSAAEIMAQGNAESKEEALSRICVSPQCGFASHSEGNLLSAEDMKKKLGLVVSLAESIWGTS</sequence>
<evidence type="ECO:0000313" key="2">
    <source>
        <dbReference type="EMBL" id="RPA89829.1"/>
    </source>
</evidence>
<dbReference type="GO" id="GO:0009086">
    <property type="term" value="P:methionine biosynthetic process"/>
    <property type="evidence" value="ECO:0007669"/>
    <property type="project" value="InterPro"/>
</dbReference>
<evidence type="ECO:0000313" key="3">
    <source>
        <dbReference type="Proteomes" id="UP000276215"/>
    </source>
</evidence>
<dbReference type="GO" id="GO:0003871">
    <property type="term" value="F:5-methyltetrahydropteroyltriglutamate-homocysteine S-methyltransferase activity"/>
    <property type="evidence" value="ECO:0007669"/>
    <property type="project" value="InterPro"/>
</dbReference>
<dbReference type="CDD" id="cd03311">
    <property type="entry name" value="CIMS_C_terminal_like"/>
    <property type="match status" value="1"/>
</dbReference>
<dbReference type="SUPFAM" id="SSF51726">
    <property type="entry name" value="UROD/MetE-like"/>
    <property type="match status" value="1"/>
</dbReference>
<dbReference type="OrthoDB" id="7772923at2759"/>
<name>A0A3N4IV41_9PEZI</name>
<dbReference type="InterPro" id="IPR038071">
    <property type="entry name" value="UROD/MetE-like_sf"/>
</dbReference>
<proteinExistence type="predicted"/>
<dbReference type="Proteomes" id="UP000276215">
    <property type="component" value="Unassembled WGS sequence"/>
</dbReference>
<accession>A0A3N4IV41</accession>
<dbReference type="EMBL" id="ML120554">
    <property type="protein sequence ID" value="RPA89829.1"/>
    <property type="molecule type" value="Genomic_DNA"/>
</dbReference>
<dbReference type="InterPro" id="IPR002629">
    <property type="entry name" value="Met_Synth_C/arc"/>
</dbReference>
<dbReference type="GO" id="GO:0008270">
    <property type="term" value="F:zinc ion binding"/>
    <property type="evidence" value="ECO:0007669"/>
    <property type="project" value="InterPro"/>
</dbReference>
<protein>
    <submittedName>
        <fullName evidence="2">UROD/MetE-like protein</fullName>
    </submittedName>
</protein>
<dbReference type="Pfam" id="PF01717">
    <property type="entry name" value="Meth_synt_2"/>
    <property type="match status" value="1"/>
</dbReference>
<feature type="domain" description="Cobalamin-independent methionine synthase MetE C-terminal/archaeal" evidence="1">
    <location>
        <begin position="182"/>
        <end position="376"/>
    </location>
</feature>
<organism evidence="2 3">
    <name type="scientific">Choiromyces venosus 120613-1</name>
    <dbReference type="NCBI Taxonomy" id="1336337"/>
    <lineage>
        <taxon>Eukaryota</taxon>
        <taxon>Fungi</taxon>
        <taxon>Dikarya</taxon>
        <taxon>Ascomycota</taxon>
        <taxon>Pezizomycotina</taxon>
        <taxon>Pezizomycetes</taxon>
        <taxon>Pezizales</taxon>
        <taxon>Tuberaceae</taxon>
        <taxon>Choiromyces</taxon>
    </lineage>
</organism>
<evidence type="ECO:0000259" key="1">
    <source>
        <dbReference type="Pfam" id="PF01717"/>
    </source>
</evidence>
<gene>
    <name evidence="2" type="ORF">L873DRAFT_1720342</name>
</gene>
<dbReference type="AlphaFoldDB" id="A0A3N4IV41"/>
<dbReference type="PANTHER" id="PTHR43844">
    <property type="entry name" value="METHIONINE SYNTHASE"/>
    <property type="match status" value="1"/>
</dbReference>
<dbReference type="Gene3D" id="3.20.20.210">
    <property type="match status" value="1"/>
</dbReference>
<dbReference type="STRING" id="1336337.A0A3N4IV41"/>
<dbReference type="PANTHER" id="PTHR43844:SF2">
    <property type="entry name" value="SYNTHASE, VITAMIN-B12 INDEPENDENT, PUTATIVE (AFU_ORTHOLOGUE AFUA_3G12060)-RELATED"/>
    <property type="match status" value="1"/>
</dbReference>
<keyword evidence="3" id="KW-1185">Reference proteome</keyword>